<reference evidence="9" key="2">
    <citation type="submission" date="2013-09" db="EMBL/GenBank/DDBJ databases">
        <authorList>
            <person name="Wang G."/>
            <person name="Yang Y."/>
            <person name="Su Y."/>
        </authorList>
    </citation>
    <scope>NUCLEOTIDE SEQUENCE</scope>
    <source>
        <strain evidence="9">ATCC 39006</strain>
    </source>
</reference>
<reference evidence="8 11" key="3">
    <citation type="submission" date="2017-11" db="EMBL/GenBank/DDBJ databases">
        <title>Complete genome sequence of Serratia sp. ATCC 39006 LacA.</title>
        <authorList>
            <person name="Hampton H.G."/>
            <person name="Jackson S.A."/>
            <person name="Jauregui R."/>
            <person name="Poulter G.T.M."/>
            <person name="Salmond G.P.C."/>
            <person name="Fineran P.C."/>
        </authorList>
    </citation>
    <scope>NUCLEOTIDE SEQUENCE [LARGE SCALE GENOMIC DNA]</scope>
    <source>
        <strain evidence="8 11">ATCC 39006</strain>
    </source>
</reference>
<feature type="transmembrane region" description="Helical" evidence="7">
    <location>
        <begin position="144"/>
        <end position="170"/>
    </location>
</feature>
<keyword evidence="5 7" id="KW-0472">Membrane</keyword>
<dbReference type="OrthoDB" id="3296441at2"/>
<keyword evidence="2" id="KW-1003">Cell membrane</keyword>
<name>A0A2I5TCT5_SERS3</name>
<feature type="transmembrane region" description="Helical" evidence="7">
    <location>
        <begin position="40"/>
        <end position="57"/>
    </location>
</feature>
<dbReference type="Pfam" id="PF02588">
    <property type="entry name" value="YitT_membrane"/>
    <property type="match status" value="1"/>
</dbReference>
<accession>A0A2I5TCT5</accession>
<dbReference type="KEGG" id="sera:Ser39006_001655"/>
<dbReference type="InterPro" id="IPR003740">
    <property type="entry name" value="YitT"/>
</dbReference>
<keyword evidence="4 7" id="KW-1133">Transmembrane helix</keyword>
<keyword evidence="3 7" id="KW-0812">Transmembrane</keyword>
<evidence type="ECO:0000256" key="6">
    <source>
        <dbReference type="SAM" id="MobiDB-lite"/>
    </source>
</evidence>
<protein>
    <submittedName>
        <fullName evidence="9">YitT family protein</fullName>
    </submittedName>
</protein>
<evidence type="ECO:0000256" key="7">
    <source>
        <dbReference type="SAM" id="Phobius"/>
    </source>
</evidence>
<evidence type="ECO:0000256" key="3">
    <source>
        <dbReference type="ARBA" id="ARBA00022692"/>
    </source>
</evidence>
<feature type="transmembrane region" description="Helical" evidence="7">
    <location>
        <begin position="69"/>
        <end position="98"/>
    </location>
</feature>
<comment type="subcellular location">
    <subcellularLocation>
        <location evidence="1">Cell membrane</location>
        <topology evidence="1">Multi-pass membrane protein</topology>
    </subcellularLocation>
</comment>
<reference evidence="9 10" key="1">
    <citation type="journal article" date="2013" name="Genome Announc.">
        <title>Draft genome sequence of Serratia sp. strain ATCC 39006, a model bacterium for analysis of the biosynthesis and regulation of prodigiosin, a carbapenem, and gas vesicles.</title>
        <authorList>
            <person name="Fineran P.C."/>
            <person name="Iglesias Cans M.C."/>
            <person name="Ramsay J.P."/>
            <person name="Wilf N.M."/>
            <person name="Cossyleon D."/>
            <person name="McNeil M.B."/>
            <person name="Williamson N.R."/>
            <person name="Monson R.E."/>
            <person name="Becher S.A."/>
            <person name="Stanton J.A."/>
            <person name="Brugger K."/>
            <person name="Brown S.D."/>
            <person name="Salmond G.P."/>
        </authorList>
    </citation>
    <scope>NUCLEOTIDE SEQUENCE [LARGE SCALE GENOMIC DNA]</scope>
    <source>
        <strain evidence="9">ATCC 39006</strain>
        <strain evidence="10">ATCC 39006 / SC 11482</strain>
    </source>
</reference>
<feature type="transmembrane region" description="Helical" evidence="7">
    <location>
        <begin position="110"/>
        <end position="132"/>
    </location>
</feature>
<dbReference type="EMBL" id="CP025084">
    <property type="protein sequence ID" value="AUH06691.1"/>
    <property type="molecule type" value="Genomic_DNA"/>
</dbReference>
<dbReference type="Proteomes" id="UP000017700">
    <property type="component" value="Chromosome"/>
</dbReference>
<dbReference type="STRING" id="104623.Ser39006_00625"/>
<dbReference type="PANTHER" id="PTHR33545">
    <property type="entry name" value="UPF0750 MEMBRANE PROTEIN YITT-RELATED"/>
    <property type="match status" value="1"/>
</dbReference>
<organism evidence="9 10">
    <name type="scientific">Serratia sp. (strain ATCC 39006)</name>
    <name type="common">Prodigiosinella confusarubida</name>
    <dbReference type="NCBI Taxonomy" id="104623"/>
    <lineage>
        <taxon>Bacteria</taxon>
        <taxon>Pseudomonadati</taxon>
        <taxon>Pseudomonadota</taxon>
        <taxon>Gammaproteobacteria</taxon>
        <taxon>Enterobacterales</taxon>
        <taxon>Pectobacteriaceae</taxon>
        <taxon>Prodigiosinella</taxon>
    </lineage>
</organism>
<dbReference type="PANTHER" id="PTHR33545:SF5">
    <property type="entry name" value="UPF0750 MEMBRANE PROTEIN YITT"/>
    <property type="match status" value="1"/>
</dbReference>
<feature type="transmembrane region" description="Helical" evidence="7">
    <location>
        <begin position="182"/>
        <end position="206"/>
    </location>
</feature>
<dbReference type="EMBL" id="CP025085">
    <property type="protein sequence ID" value="AUH02369.1"/>
    <property type="molecule type" value="Genomic_DNA"/>
</dbReference>
<dbReference type="InterPro" id="IPR051461">
    <property type="entry name" value="UPF0750_membrane"/>
</dbReference>
<reference evidence="9" key="4">
    <citation type="submission" date="2017-11" db="EMBL/GenBank/DDBJ databases">
        <title>Complete genome sequence of Serratia sp. ATCC 39006.</title>
        <authorList>
            <person name="Hampton H.G."/>
            <person name="Jackson S.A."/>
            <person name="Jauregui R."/>
            <person name="Poulter G.T.M."/>
            <person name="Salmond G.P.C."/>
            <person name="Fineran P.C."/>
        </authorList>
    </citation>
    <scope>NUCLEOTIDE SEQUENCE</scope>
    <source>
        <strain evidence="9">ATCC 39006</strain>
    </source>
</reference>
<evidence type="ECO:0000313" key="11">
    <source>
        <dbReference type="Proteomes" id="UP000233778"/>
    </source>
</evidence>
<evidence type="ECO:0000256" key="4">
    <source>
        <dbReference type="ARBA" id="ARBA00022989"/>
    </source>
</evidence>
<keyword evidence="10" id="KW-1185">Reference proteome</keyword>
<dbReference type="GO" id="GO:0005886">
    <property type="term" value="C:plasma membrane"/>
    <property type="evidence" value="ECO:0007669"/>
    <property type="project" value="UniProtKB-SubCell"/>
</dbReference>
<feature type="region of interest" description="Disordered" evidence="6">
    <location>
        <begin position="225"/>
        <end position="246"/>
    </location>
</feature>
<dbReference type="KEGG" id="serq:CWC46_01655"/>
<proteinExistence type="predicted"/>
<gene>
    <name evidence="8" type="ORF">CWC46_01655</name>
    <name evidence="9" type="ORF">Ser39006_001655</name>
</gene>
<sequence length="246" mass="26892">MAELSHFQFSEVIYTVLRILRTVPDIKKKSATSHTLKDDIYGLALGVLFIAVGLNMLKLSGMITGGIAGIALLISYFIPLPIGIIFIIANIPFMIFCYFSMGKGFTLKTLLVNIALSILTQAIPHLIVINYIHPLFSALVGGTFIGMGILSLARHNASVGGTGAITLWLYKRFNINAGKTQMLLDVLVFLVSLAKMPAMLLFWSAISALAMNAMLMNWHKPGRYQGSSEASEQVGNNPSENRSQRK</sequence>
<dbReference type="AlphaFoldDB" id="A0A2I5TCT5"/>
<evidence type="ECO:0000313" key="8">
    <source>
        <dbReference type="EMBL" id="AUH02369.1"/>
    </source>
</evidence>
<evidence type="ECO:0000256" key="1">
    <source>
        <dbReference type="ARBA" id="ARBA00004651"/>
    </source>
</evidence>
<evidence type="ECO:0000313" key="10">
    <source>
        <dbReference type="Proteomes" id="UP000017700"/>
    </source>
</evidence>
<evidence type="ECO:0000256" key="2">
    <source>
        <dbReference type="ARBA" id="ARBA00022475"/>
    </source>
</evidence>
<dbReference type="Proteomes" id="UP000233778">
    <property type="component" value="Chromosome"/>
</dbReference>
<evidence type="ECO:0000313" key="9">
    <source>
        <dbReference type="EMBL" id="AUH06691.1"/>
    </source>
</evidence>
<evidence type="ECO:0000256" key="5">
    <source>
        <dbReference type="ARBA" id="ARBA00023136"/>
    </source>
</evidence>